<accession>A0A3L6FPW0</accession>
<dbReference type="Proteomes" id="UP000251960">
    <property type="component" value="Chromosome 2"/>
</dbReference>
<comment type="caution">
    <text evidence="1">The sequence shown here is derived from an EMBL/GenBank/DDBJ whole genome shotgun (WGS) entry which is preliminary data.</text>
</comment>
<dbReference type="AlphaFoldDB" id="A0A3L6FPW0"/>
<organism evidence="1">
    <name type="scientific">Zea mays</name>
    <name type="common">Maize</name>
    <dbReference type="NCBI Taxonomy" id="4577"/>
    <lineage>
        <taxon>Eukaryota</taxon>
        <taxon>Viridiplantae</taxon>
        <taxon>Streptophyta</taxon>
        <taxon>Embryophyta</taxon>
        <taxon>Tracheophyta</taxon>
        <taxon>Spermatophyta</taxon>
        <taxon>Magnoliopsida</taxon>
        <taxon>Liliopsida</taxon>
        <taxon>Poales</taxon>
        <taxon>Poaceae</taxon>
        <taxon>PACMAD clade</taxon>
        <taxon>Panicoideae</taxon>
        <taxon>Andropogonodae</taxon>
        <taxon>Andropogoneae</taxon>
        <taxon>Tripsacinae</taxon>
        <taxon>Zea</taxon>
    </lineage>
</organism>
<dbReference type="EMBL" id="NCVQ01000003">
    <property type="protein sequence ID" value="PWZ36958.1"/>
    <property type="molecule type" value="Genomic_DNA"/>
</dbReference>
<sequence>MELMSLTLFRLLGMMCSILTFLTVLSNLQFLTISHILSSAISESLEFAYYLQNLRSTKGKFFQSTGLHGIIKE</sequence>
<reference evidence="1" key="1">
    <citation type="journal article" date="2018" name="Nat. Genet.">
        <title>Extensive intraspecific gene order and gene structural variations between Mo17 and other maize genomes.</title>
        <authorList>
            <person name="Sun S."/>
            <person name="Zhou Y."/>
            <person name="Chen J."/>
            <person name="Shi J."/>
            <person name="Zhao H."/>
            <person name="Zhao H."/>
            <person name="Song W."/>
            <person name="Zhang M."/>
            <person name="Cui Y."/>
            <person name="Dong X."/>
            <person name="Liu H."/>
            <person name="Ma X."/>
            <person name="Jiao Y."/>
            <person name="Wang B."/>
            <person name="Wei X."/>
            <person name="Stein J.C."/>
            <person name="Glaubitz J.C."/>
            <person name="Lu F."/>
            <person name="Yu G."/>
            <person name="Liang C."/>
            <person name="Fengler K."/>
            <person name="Li B."/>
            <person name="Rafalski A."/>
            <person name="Schnable P.S."/>
            <person name="Ware D.H."/>
            <person name="Buckler E.S."/>
            <person name="Lai J."/>
        </authorList>
    </citation>
    <scope>NUCLEOTIDE SEQUENCE [LARGE SCALE GENOMIC DNA]</scope>
    <source>
        <tissue evidence="1">Seedling</tissue>
    </source>
</reference>
<proteinExistence type="predicted"/>
<evidence type="ECO:0000313" key="1">
    <source>
        <dbReference type="EMBL" id="PWZ36958.1"/>
    </source>
</evidence>
<name>A0A3L6FPW0_MAIZE</name>
<protein>
    <submittedName>
        <fullName evidence="1">Uncharacterized protein</fullName>
    </submittedName>
</protein>
<gene>
    <name evidence="1" type="ORF">Zm00014a_031215</name>
</gene>